<reference evidence="1 2" key="1">
    <citation type="journal article" date="2023" name="G3 (Bethesda)">
        <title>A chromosome-length genome assembly and annotation of blackberry (Rubus argutus, cv. 'Hillquist').</title>
        <authorList>
            <person name="Bruna T."/>
            <person name="Aryal R."/>
            <person name="Dudchenko O."/>
            <person name="Sargent D.J."/>
            <person name="Mead D."/>
            <person name="Buti M."/>
            <person name="Cavallini A."/>
            <person name="Hytonen T."/>
            <person name="Andres J."/>
            <person name="Pham M."/>
            <person name="Weisz D."/>
            <person name="Mascagni F."/>
            <person name="Usai G."/>
            <person name="Natali L."/>
            <person name="Bassil N."/>
            <person name="Fernandez G.E."/>
            <person name="Lomsadze A."/>
            <person name="Armour M."/>
            <person name="Olukolu B."/>
            <person name="Poorten T."/>
            <person name="Britton C."/>
            <person name="Davik J."/>
            <person name="Ashrafi H."/>
            <person name="Aiden E.L."/>
            <person name="Borodovsky M."/>
            <person name="Worthington M."/>
        </authorList>
    </citation>
    <scope>NUCLEOTIDE SEQUENCE [LARGE SCALE GENOMIC DNA]</scope>
    <source>
        <strain evidence="1">PI 553951</strain>
    </source>
</reference>
<name>A0AAW1W8K0_RUBAR</name>
<evidence type="ECO:0000313" key="2">
    <source>
        <dbReference type="Proteomes" id="UP001457282"/>
    </source>
</evidence>
<dbReference type="AlphaFoldDB" id="A0AAW1W8K0"/>
<gene>
    <name evidence="1" type="ORF">M0R45_028376</name>
</gene>
<protein>
    <submittedName>
        <fullName evidence="1">Uncharacterized protein</fullName>
    </submittedName>
</protein>
<dbReference type="EMBL" id="JBEDUW010000006">
    <property type="protein sequence ID" value="KAK9919799.1"/>
    <property type="molecule type" value="Genomic_DNA"/>
</dbReference>
<organism evidence="1 2">
    <name type="scientific">Rubus argutus</name>
    <name type="common">Southern blackberry</name>
    <dbReference type="NCBI Taxonomy" id="59490"/>
    <lineage>
        <taxon>Eukaryota</taxon>
        <taxon>Viridiplantae</taxon>
        <taxon>Streptophyta</taxon>
        <taxon>Embryophyta</taxon>
        <taxon>Tracheophyta</taxon>
        <taxon>Spermatophyta</taxon>
        <taxon>Magnoliopsida</taxon>
        <taxon>eudicotyledons</taxon>
        <taxon>Gunneridae</taxon>
        <taxon>Pentapetalae</taxon>
        <taxon>rosids</taxon>
        <taxon>fabids</taxon>
        <taxon>Rosales</taxon>
        <taxon>Rosaceae</taxon>
        <taxon>Rosoideae</taxon>
        <taxon>Rosoideae incertae sedis</taxon>
        <taxon>Rubus</taxon>
    </lineage>
</organism>
<accession>A0AAW1W8K0</accession>
<keyword evidence="2" id="KW-1185">Reference proteome</keyword>
<sequence length="86" mass="10101">MFYEAEMKGKCFMFEIVNKWRRSSHSTAHAIMPEFRSRRIEARVHRSSPRTSSNLMTPPLIQTLAALLLFPEENGRKFWCSVLLLD</sequence>
<comment type="caution">
    <text evidence="1">The sequence shown here is derived from an EMBL/GenBank/DDBJ whole genome shotgun (WGS) entry which is preliminary data.</text>
</comment>
<dbReference type="Proteomes" id="UP001457282">
    <property type="component" value="Unassembled WGS sequence"/>
</dbReference>
<evidence type="ECO:0000313" key="1">
    <source>
        <dbReference type="EMBL" id="KAK9919799.1"/>
    </source>
</evidence>
<proteinExistence type="predicted"/>